<dbReference type="VEuPathDB" id="MicrosporidiaDB:AAJ76_85000106"/>
<evidence type="ECO:0000313" key="2">
    <source>
        <dbReference type="Proteomes" id="UP000034350"/>
    </source>
</evidence>
<gene>
    <name evidence="1" type="ORF">AAJ76_85000106</name>
</gene>
<reference evidence="1 2" key="1">
    <citation type="journal article" date="2015" name="Environ. Microbiol.">
        <title>Genome analyses suggest the presence of polyploidy and recent human-driven expansions in eight global populations of the honeybee pathogen Nosema ceranae.</title>
        <authorList>
            <person name="Pelin A."/>
            <person name="Selman M."/>
            <person name="Aris-Brosou S."/>
            <person name="Farinelli L."/>
            <person name="Corradi N."/>
        </authorList>
    </citation>
    <scope>NUCLEOTIDE SEQUENCE [LARGE SCALE GENOMIC DNA]</scope>
    <source>
        <strain evidence="1 2">PA08 1199</strain>
    </source>
</reference>
<comment type="caution">
    <text evidence="1">The sequence shown here is derived from an EMBL/GenBank/DDBJ whole genome shotgun (WGS) entry which is preliminary data.</text>
</comment>
<dbReference type="EMBL" id="JPQZ01000085">
    <property type="protein sequence ID" value="KKO74300.1"/>
    <property type="molecule type" value="Genomic_DNA"/>
</dbReference>
<dbReference type="GeneID" id="36321494"/>
<dbReference type="AlphaFoldDB" id="A0A0F9WBP2"/>
<evidence type="ECO:0000313" key="1">
    <source>
        <dbReference type="EMBL" id="KKO74300.1"/>
    </source>
</evidence>
<proteinExistence type="predicted"/>
<dbReference type="VEuPathDB" id="MicrosporidiaDB:NCER_101852"/>
<name>A0A0F9WBP2_9MICR</name>
<protein>
    <submittedName>
        <fullName evidence="1">Uncharacterized protein</fullName>
    </submittedName>
</protein>
<accession>A0A0F9WBP2</accession>
<dbReference type="Proteomes" id="UP000034350">
    <property type="component" value="Unassembled WGS sequence"/>
</dbReference>
<keyword evidence="2" id="KW-1185">Reference proteome</keyword>
<sequence length="135" mass="15764">MSWVYCYRSMDWRACSKTKNNLFGSAETNNVLGLKLHFQSETIHFLKKTRIDLQMGVYVIYHKSINTLHKNISILTGPGHDKVTEMRRTFRSACVELFIRNLIFLGGSVIICQIDERSFFHKQKYHGGRTPEHQV</sequence>
<dbReference type="RefSeq" id="XP_024330042.1">
    <property type="nucleotide sequence ID" value="XM_024476540.1"/>
</dbReference>
<organism evidence="1 2">
    <name type="scientific">Vairimorpha ceranae</name>
    <dbReference type="NCBI Taxonomy" id="40302"/>
    <lineage>
        <taxon>Eukaryota</taxon>
        <taxon>Fungi</taxon>
        <taxon>Fungi incertae sedis</taxon>
        <taxon>Microsporidia</taxon>
        <taxon>Nosematidae</taxon>
        <taxon>Vairimorpha</taxon>
    </lineage>
</organism>